<accession>A0A645I5T2</accession>
<organism evidence="1">
    <name type="scientific">bioreactor metagenome</name>
    <dbReference type="NCBI Taxonomy" id="1076179"/>
    <lineage>
        <taxon>unclassified sequences</taxon>
        <taxon>metagenomes</taxon>
        <taxon>ecological metagenomes</taxon>
    </lineage>
</organism>
<gene>
    <name evidence="1" type="ORF">SDC9_194267</name>
</gene>
<dbReference type="AlphaFoldDB" id="A0A645I5T2"/>
<reference evidence="1" key="1">
    <citation type="submission" date="2019-08" db="EMBL/GenBank/DDBJ databases">
        <authorList>
            <person name="Kucharzyk K."/>
            <person name="Murdoch R.W."/>
            <person name="Higgins S."/>
            <person name="Loffler F."/>
        </authorList>
    </citation>
    <scope>NUCLEOTIDE SEQUENCE</scope>
</reference>
<evidence type="ECO:0000313" key="1">
    <source>
        <dbReference type="EMBL" id="MPN46671.1"/>
    </source>
</evidence>
<sequence length="71" mass="7952">MEIIFPDVVSRVQDNRIFSFVLQPVKRIGECVDNGLGSQVTSADTHHHYHIAPGAERRCGIFDIPDEVFGN</sequence>
<dbReference type="EMBL" id="VSSQ01107541">
    <property type="protein sequence ID" value="MPN46671.1"/>
    <property type="molecule type" value="Genomic_DNA"/>
</dbReference>
<name>A0A645I5T2_9ZZZZ</name>
<comment type="caution">
    <text evidence="1">The sequence shown here is derived from an EMBL/GenBank/DDBJ whole genome shotgun (WGS) entry which is preliminary data.</text>
</comment>
<protein>
    <submittedName>
        <fullName evidence="1">Uncharacterized protein</fullName>
    </submittedName>
</protein>
<proteinExistence type="predicted"/>